<feature type="domain" description="Plasmodium RESA N-terminal" evidence="2">
    <location>
        <begin position="94"/>
        <end position="215"/>
    </location>
</feature>
<accession>A0A1C3KRG1</accession>
<evidence type="ECO:0000256" key="1">
    <source>
        <dbReference type="SAM" id="SignalP"/>
    </source>
</evidence>
<protein>
    <recommendedName>
        <fullName evidence="2">Plasmodium RESA N-terminal domain-containing protein</fullName>
    </recommendedName>
</protein>
<sequence>MNLRKLLLSRTPVSLLIVALHIPLFNNVYSHDVNTLSGWHSSNRCIRRLADMSPFERGASGKTKLGANRDSHFRMQNRSEVQYGYGPSVVSPNIMMEEIEDLFSSYGPELTESEMYINFYYQNEKLNEDYKDMIRKLKDGLQELGDKNGVSKESLSNYLLKCEKDLNENLKLWNDIFSKDFHLNVGNKKMCNERKFKSFLRKCENKWLRGMKYTVSVWTKDFMDKVKQNKL</sequence>
<dbReference type="Proteomes" id="UP000243200">
    <property type="component" value="Chromosome 8"/>
</dbReference>
<dbReference type="InterPro" id="IPR019111">
    <property type="entry name" value="PRESA_N"/>
</dbReference>
<dbReference type="Pfam" id="PF09687">
    <property type="entry name" value="PRESAN"/>
    <property type="match status" value="1"/>
</dbReference>
<proteinExistence type="predicted"/>
<dbReference type="VEuPathDB" id="PlasmoDB:PocGH01_00219300"/>
<dbReference type="AlphaFoldDB" id="A0A1C3KRG1"/>
<feature type="chain" id="PRO_5008678021" description="Plasmodium RESA N-terminal domain-containing protein" evidence="1">
    <location>
        <begin position="31"/>
        <end position="231"/>
    </location>
</feature>
<evidence type="ECO:0000259" key="2">
    <source>
        <dbReference type="Pfam" id="PF09687"/>
    </source>
</evidence>
<dbReference type="Gene3D" id="6.10.280.180">
    <property type="entry name" value="Plasmodium RESA, N-terminal helical domain"/>
    <property type="match status" value="1"/>
</dbReference>
<name>A0A1C3KRG1_PLAOA</name>
<dbReference type="OrthoDB" id="381741at2759"/>
<evidence type="ECO:0000313" key="3">
    <source>
        <dbReference type="EMBL" id="SBT76653.1"/>
    </source>
</evidence>
<dbReference type="EMBL" id="LT594512">
    <property type="protein sequence ID" value="SBT76653.1"/>
    <property type="molecule type" value="Genomic_DNA"/>
</dbReference>
<reference evidence="3 4" key="1">
    <citation type="submission" date="2016-06" db="EMBL/GenBank/DDBJ databases">
        <authorList>
            <consortium name="Pathogen Informatics"/>
        </authorList>
    </citation>
    <scope>NUCLEOTIDE SEQUENCE [LARGE SCALE GENOMIC DNA]</scope>
    <source>
        <strain evidence="3">PowCR01</strain>
    </source>
</reference>
<evidence type="ECO:0000313" key="4">
    <source>
        <dbReference type="Proteomes" id="UP000243200"/>
    </source>
</evidence>
<keyword evidence="1" id="KW-0732">Signal</keyword>
<dbReference type="VEuPathDB" id="PlasmoDB:POWCR01_080014800"/>
<feature type="signal peptide" evidence="1">
    <location>
        <begin position="1"/>
        <end position="30"/>
    </location>
</feature>
<gene>
    <name evidence="3" type="primary">PowCR01_080014800</name>
    <name evidence="3" type="ORF">POWCR01_080014800</name>
</gene>
<organism evidence="3 4">
    <name type="scientific">Plasmodium ovale</name>
    <name type="common">malaria parasite P. ovale</name>
    <dbReference type="NCBI Taxonomy" id="36330"/>
    <lineage>
        <taxon>Eukaryota</taxon>
        <taxon>Sar</taxon>
        <taxon>Alveolata</taxon>
        <taxon>Apicomplexa</taxon>
        <taxon>Aconoidasida</taxon>
        <taxon>Haemosporida</taxon>
        <taxon>Plasmodiidae</taxon>
        <taxon>Plasmodium</taxon>
        <taxon>Plasmodium (Plasmodium)</taxon>
    </lineage>
</organism>
<dbReference type="InterPro" id="IPR044885">
    <property type="entry name" value="PRESA_N_sf"/>
</dbReference>